<sequence length="220" mass="25259">MDEAVLDRAFKERHGLNEVFKPGKPDYSRYYAKKEESDARRLELKRVILARLEGIGLGSKSRIWDWHASIKTDDKNPESTLRVILSNHLTDECKLRIEEVWKRLAREAAVLAPYPELKKLEKQVQTKLISLGQSPLSMVDIFRTEELPSHAGKGLQSTRLNLETALKLYLLKLEGLSHADCAQRLGITGNTVNSFLNDYVTKRAREVYRTAIGLKPRYKR</sequence>
<gene>
    <name evidence="1" type="ORF">A3C86_03255</name>
</gene>
<name>A0A1F6DFG7_9BACT</name>
<proteinExistence type="predicted"/>
<evidence type="ECO:0000313" key="1">
    <source>
        <dbReference type="EMBL" id="OGG60067.1"/>
    </source>
</evidence>
<comment type="caution">
    <text evidence="1">The sequence shown here is derived from an EMBL/GenBank/DDBJ whole genome shotgun (WGS) entry which is preliminary data.</text>
</comment>
<dbReference type="Proteomes" id="UP000178042">
    <property type="component" value="Unassembled WGS sequence"/>
</dbReference>
<organism evidence="1 2">
    <name type="scientific">Candidatus Kaiserbacteria bacterium RIFCSPHIGHO2_02_FULL_49_16</name>
    <dbReference type="NCBI Taxonomy" id="1798490"/>
    <lineage>
        <taxon>Bacteria</taxon>
        <taxon>Candidatus Kaiseribacteriota</taxon>
    </lineage>
</organism>
<dbReference type="AlphaFoldDB" id="A0A1F6DFG7"/>
<reference evidence="1 2" key="1">
    <citation type="journal article" date="2016" name="Nat. Commun.">
        <title>Thousands of microbial genomes shed light on interconnected biogeochemical processes in an aquifer system.</title>
        <authorList>
            <person name="Anantharaman K."/>
            <person name="Brown C.T."/>
            <person name="Hug L.A."/>
            <person name="Sharon I."/>
            <person name="Castelle C.J."/>
            <person name="Probst A.J."/>
            <person name="Thomas B.C."/>
            <person name="Singh A."/>
            <person name="Wilkins M.J."/>
            <person name="Karaoz U."/>
            <person name="Brodie E.L."/>
            <person name="Williams K.H."/>
            <person name="Hubbard S.S."/>
            <person name="Banfield J.F."/>
        </authorList>
    </citation>
    <scope>NUCLEOTIDE SEQUENCE [LARGE SCALE GENOMIC DNA]</scope>
</reference>
<protein>
    <submittedName>
        <fullName evidence="1">Uncharacterized protein</fullName>
    </submittedName>
</protein>
<accession>A0A1F6DFG7</accession>
<evidence type="ECO:0000313" key="2">
    <source>
        <dbReference type="Proteomes" id="UP000178042"/>
    </source>
</evidence>
<dbReference type="EMBL" id="MFLD01000021">
    <property type="protein sequence ID" value="OGG60067.1"/>
    <property type="molecule type" value="Genomic_DNA"/>
</dbReference>